<dbReference type="eggNOG" id="ENOG502QW0K">
    <property type="taxonomic scope" value="Eukaryota"/>
</dbReference>
<feature type="compositionally biased region" description="Low complexity" evidence="8">
    <location>
        <begin position="639"/>
        <end position="650"/>
    </location>
</feature>
<evidence type="ECO:0000256" key="6">
    <source>
        <dbReference type="ARBA" id="ARBA00023163"/>
    </source>
</evidence>
<dbReference type="InterPro" id="IPR007219">
    <property type="entry name" value="XnlR_reg_dom"/>
</dbReference>
<dbReference type="InterPro" id="IPR036864">
    <property type="entry name" value="Zn2-C6_fun-type_DNA-bd_sf"/>
</dbReference>
<dbReference type="PANTHER" id="PTHR31313">
    <property type="entry name" value="TY1 ENHANCER ACTIVATOR"/>
    <property type="match status" value="1"/>
</dbReference>
<feature type="region of interest" description="Disordered" evidence="8">
    <location>
        <begin position="1"/>
        <end position="24"/>
    </location>
</feature>
<evidence type="ECO:0000259" key="9">
    <source>
        <dbReference type="PROSITE" id="PS50048"/>
    </source>
</evidence>
<dbReference type="Pfam" id="PF00172">
    <property type="entry name" value="Zn_clus"/>
    <property type="match status" value="1"/>
</dbReference>
<dbReference type="CDD" id="cd00067">
    <property type="entry name" value="GAL4"/>
    <property type="match status" value="1"/>
</dbReference>
<keyword evidence="4" id="KW-0805">Transcription regulation</keyword>
<dbReference type="CDD" id="cd12148">
    <property type="entry name" value="fungal_TF_MHR"/>
    <property type="match status" value="1"/>
</dbReference>
<proteinExistence type="predicted"/>
<dbReference type="EMBL" id="BAUL01000135">
    <property type="protein sequence ID" value="GAD95608.1"/>
    <property type="molecule type" value="Genomic_DNA"/>
</dbReference>
<dbReference type="Gene3D" id="4.10.240.10">
    <property type="entry name" value="Zn(2)-C6 fungal-type DNA-binding domain"/>
    <property type="match status" value="1"/>
</dbReference>
<dbReference type="GO" id="GO:0008270">
    <property type="term" value="F:zinc ion binding"/>
    <property type="evidence" value="ECO:0007669"/>
    <property type="project" value="InterPro"/>
</dbReference>
<feature type="compositionally biased region" description="Polar residues" evidence="8">
    <location>
        <begin position="626"/>
        <end position="637"/>
    </location>
</feature>
<keyword evidence="2" id="KW-0479">Metal-binding</keyword>
<feature type="domain" description="Zn(2)-C6 fungal-type" evidence="9">
    <location>
        <begin position="67"/>
        <end position="98"/>
    </location>
</feature>
<evidence type="ECO:0000256" key="1">
    <source>
        <dbReference type="ARBA" id="ARBA00004123"/>
    </source>
</evidence>
<dbReference type="GO" id="GO:0000981">
    <property type="term" value="F:DNA-binding transcription factor activity, RNA polymerase II-specific"/>
    <property type="evidence" value="ECO:0007669"/>
    <property type="project" value="InterPro"/>
</dbReference>
<evidence type="ECO:0000256" key="2">
    <source>
        <dbReference type="ARBA" id="ARBA00022723"/>
    </source>
</evidence>
<evidence type="ECO:0000256" key="3">
    <source>
        <dbReference type="ARBA" id="ARBA00022833"/>
    </source>
</evidence>
<dbReference type="PROSITE" id="PS50048">
    <property type="entry name" value="ZN2_CY6_FUNGAL_2"/>
    <property type="match status" value="1"/>
</dbReference>
<dbReference type="InterPro" id="IPR001138">
    <property type="entry name" value="Zn2Cys6_DnaBD"/>
</dbReference>
<dbReference type="Proteomes" id="UP000018001">
    <property type="component" value="Unassembled WGS sequence"/>
</dbReference>
<dbReference type="GO" id="GO:0003677">
    <property type="term" value="F:DNA binding"/>
    <property type="evidence" value="ECO:0007669"/>
    <property type="project" value="UniProtKB-KW"/>
</dbReference>
<keyword evidence="5" id="KW-0238">DNA-binding</keyword>
<dbReference type="GO" id="GO:0006351">
    <property type="term" value="P:DNA-templated transcription"/>
    <property type="evidence" value="ECO:0007669"/>
    <property type="project" value="InterPro"/>
</dbReference>
<evidence type="ECO:0000256" key="7">
    <source>
        <dbReference type="ARBA" id="ARBA00023242"/>
    </source>
</evidence>
<gene>
    <name evidence="10" type="ORF">PVAR5_4254</name>
</gene>
<keyword evidence="6" id="KW-0804">Transcription</keyword>
<evidence type="ECO:0000313" key="10">
    <source>
        <dbReference type="EMBL" id="GAD95608.1"/>
    </source>
</evidence>
<keyword evidence="11" id="KW-1185">Reference proteome</keyword>
<name>V5FU75_BYSSN</name>
<dbReference type="OrthoDB" id="4161332at2759"/>
<dbReference type="AlphaFoldDB" id="V5FU75"/>
<dbReference type="InParanoid" id="V5FU75"/>
<protein>
    <recommendedName>
        <fullName evidence="9">Zn(2)-C6 fungal-type domain-containing protein</fullName>
    </recommendedName>
</protein>
<accession>V5FU75</accession>
<dbReference type="InterPro" id="IPR051615">
    <property type="entry name" value="Transcr_Regulatory_Elem"/>
</dbReference>
<dbReference type="PROSITE" id="PS00463">
    <property type="entry name" value="ZN2_CY6_FUNGAL_1"/>
    <property type="match status" value="1"/>
</dbReference>
<dbReference type="GO" id="GO:0005634">
    <property type="term" value="C:nucleus"/>
    <property type="evidence" value="ECO:0007669"/>
    <property type="project" value="UniProtKB-SubCell"/>
</dbReference>
<feature type="region of interest" description="Disordered" evidence="8">
    <location>
        <begin position="618"/>
        <end position="652"/>
    </location>
</feature>
<keyword evidence="7" id="KW-0539">Nucleus</keyword>
<evidence type="ECO:0000256" key="4">
    <source>
        <dbReference type="ARBA" id="ARBA00023015"/>
    </source>
</evidence>
<comment type="subcellular location">
    <subcellularLocation>
        <location evidence="1">Nucleus</location>
    </subcellularLocation>
</comment>
<dbReference type="PANTHER" id="PTHR31313:SF81">
    <property type="entry name" value="TY1 ENHANCER ACTIVATOR"/>
    <property type="match status" value="1"/>
</dbReference>
<dbReference type="SUPFAM" id="SSF57701">
    <property type="entry name" value="Zn2/Cys6 DNA-binding domain"/>
    <property type="match status" value="1"/>
</dbReference>
<reference evidence="11" key="1">
    <citation type="journal article" date="2014" name="Genome Announc.">
        <title>Draft genome sequence of the formaldehyde-resistant fungus Byssochlamys spectabilis No. 5 (anamorph Paecilomyces variotii No. 5) (NBRC109023).</title>
        <authorList>
            <person name="Oka T."/>
            <person name="Ekino K."/>
            <person name="Fukuda K."/>
            <person name="Nomura Y."/>
        </authorList>
    </citation>
    <scope>NUCLEOTIDE SEQUENCE [LARGE SCALE GENOMIC DNA]</scope>
    <source>
        <strain evidence="11">No. 5 / NBRC 109023</strain>
    </source>
</reference>
<keyword evidence="3" id="KW-0862">Zinc</keyword>
<comment type="caution">
    <text evidence="10">The sequence shown here is derived from an EMBL/GenBank/DDBJ whole genome shotgun (WGS) entry which is preliminary data.</text>
</comment>
<evidence type="ECO:0000313" key="11">
    <source>
        <dbReference type="Proteomes" id="UP000018001"/>
    </source>
</evidence>
<dbReference type="FunCoup" id="V5FU75">
    <property type="interactions" value="220"/>
</dbReference>
<evidence type="ECO:0000256" key="5">
    <source>
        <dbReference type="ARBA" id="ARBA00023125"/>
    </source>
</evidence>
<organism evidence="10 11">
    <name type="scientific">Byssochlamys spectabilis (strain No. 5 / NBRC 109023)</name>
    <name type="common">Paecilomyces variotii</name>
    <dbReference type="NCBI Taxonomy" id="1356009"/>
    <lineage>
        <taxon>Eukaryota</taxon>
        <taxon>Fungi</taxon>
        <taxon>Dikarya</taxon>
        <taxon>Ascomycota</taxon>
        <taxon>Pezizomycotina</taxon>
        <taxon>Eurotiomycetes</taxon>
        <taxon>Eurotiomycetidae</taxon>
        <taxon>Eurotiales</taxon>
        <taxon>Thermoascaceae</taxon>
        <taxon>Paecilomyces</taxon>
    </lineage>
</organism>
<dbReference type="Pfam" id="PF04082">
    <property type="entry name" value="Fungal_trans"/>
    <property type="match status" value="1"/>
</dbReference>
<dbReference type="SMART" id="SM00066">
    <property type="entry name" value="GAL4"/>
    <property type="match status" value="1"/>
</dbReference>
<evidence type="ECO:0000256" key="8">
    <source>
        <dbReference type="SAM" id="MobiDB-lite"/>
    </source>
</evidence>
<sequence>MSGAPRSRRDHDEESTQNTIELRRMSSFGPFREILSRGSAPLAHQSTLLGAAGVPSPVSRKSNVSLACTPCRRLKTKCDGQNPCSNCSLKKTEGACTYDTDNRRKGILKRMLHDSQQENAQLQGILEYLRSSSTQAAAALLGRIRRGLTAEELTRYIETVGSSSTSISPAQRSVSQSTSDLLTGQTSSWTRVTEDGHLVKHLVDLYFCWQHQCVPVLCKSQFINDMQSGNGDFCSSILVNAILAVGSLFYESHDQSESPQDVQLLGEDFMQEADRLIQEELMQGRSSLTTVQALVIMSTRDVAAGKEAIMWFHLGLAIVMAINLVLDMDDSANDSVLRQCERATYWGLFIADRLAAFVSGRLPQMRTANSPAKPQDRPADDDLWSPIISSIGEPQFSRPENSAEVVPFQYELLEIIDDMLSIFYLPGKNPKVEDINLLHTRLVQWRGRQPAGLDLGPFAVPNVFHLRLLYHATVLMLFRTYLHSSASDLSVQPAMICKDSASGILEAVTLYDQCYGIRYAPVLYLNHIYAAAFVHASELPKDQSLESFLQCMRYIKTMGVIFKRPAEMAFTTMFSILLEKQISLPSKARDELTGVVALDTFESLFVEKTLEASGHEPYSMPALEASGTNQLSADGGQQTSGHTGSLSLSGDQEGPVEDFLVGELTFGSGLLPDLLDDYHDNTLDENW</sequence>
<dbReference type="HOGENOM" id="CLU_415619_0_0_1"/>